<dbReference type="GO" id="GO:0006357">
    <property type="term" value="P:regulation of transcription by RNA polymerase II"/>
    <property type="evidence" value="ECO:0007669"/>
    <property type="project" value="TreeGrafter"/>
</dbReference>
<gene>
    <name evidence="2" type="ORF">MGAL_10B050630</name>
</gene>
<dbReference type="PANTHER" id="PTHR17149:SF4">
    <property type="entry name" value="RH17958P"/>
    <property type="match status" value="1"/>
</dbReference>
<accession>A0A8B6E230</accession>
<evidence type="ECO:0008006" key="4">
    <source>
        <dbReference type="Google" id="ProtNLM"/>
    </source>
</evidence>
<evidence type="ECO:0000313" key="2">
    <source>
        <dbReference type="EMBL" id="VDI28437.1"/>
    </source>
</evidence>
<dbReference type="OrthoDB" id="6127834at2759"/>
<keyword evidence="3" id="KW-1185">Reference proteome</keyword>
<dbReference type="PANTHER" id="PTHR17149">
    <property type="entry name" value="NUCLEAR PROTEIN 1 AND 2"/>
    <property type="match status" value="1"/>
</dbReference>
<evidence type="ECO:0000256" key="1">
    <source>
        <dbReference type="SAM" id="MobiDB-lite"/>
    </source>
</evidence>
<proteinExistence type="predicted"/>
<organism evidence="2 3">
    <name type="scientific">Mytilus galloprovincialis</name>
    <name type="common">Mediterranean mussel</name>
    <dbReference type="NCBI Taxonomy" id="29158"/>
    <lineage>
        <taxon>Eukaryota</taxon>
        <taxon>Metazoa</taxon>
        <taxon>Spiralia</taxon>
        <taxon>Lophotrochozoa</taxon>
        <taxon>Mollusca</taxon>
        <taxon>Bivalvia</taxon>
        <taxon>Autobranchia</taxon>
        <taxon>Pteriomorphia</taxon>
        <taxon>Mytilida</taxon>
        <taxon>Mytiloidea</taxon>
        <taxon>Mytilidae</taxon>
        <taxon>Mytilinae</taxon>
        <taxon>Mytilus</taxon>
    </lineage>
</organism>
<protein>
    <recommendedName>
        <fullName evidence="4">Nuclear protein 1</fullName>
    </recommendedName>
</protein>
<evidence type="ECO:0000313" key="3">
    <source>
        <dbReference type="Proteomes" id="UP000596742"/>
    </source>
</evidence>
<dbReference type="AlphaFoldDB" id="A0A8B6E230"/>
<dbReference type="GO" id="GO:0008285">
    <property type="term" value="P:negative regulation of cell population proliferation"/>
    <property type="evidence" value="ECO:0007669"/>
    <property type="project" value="TreeGrafter"/>
</dbReference>
<name>A0A8B6E230_MYTGA</name>
<dbReference type="Proteomes" id="UP000596742">
    <property type="component" value="Unassembled WGS sequence"/>
</dbReference>
<dbReference type="InterPro" id="IPR018792">
    <property type="entry name" value="NUPR1-like"/>
</dbReference>
<sequence length="70" mass="7978">MADADEKYLDEYDEYNIKQDKISGHHGGKGRTKKESEQHVHPDPGGHTRKATQKLMNNAQNQKDTKKDGK</sequence>
<reference evidence="2" key="1">
    <citation type="submission" date="2018-11" db="EMBL/GenBank/DDBJ databases">
        <authorList>
            <person name="Alioto T."/>
            <person name="Alioto T."/>
        </authorList>
    </citation>
    <scope>NUCLEOTIDE SEQUENCE</scope>
</reference>
<comment type="caution">
    <text evidence="2">The sequence shown here is derived from an EMBL/GenBank/DDBJ whole genome shotgun (WGS) entry which is preliminary data.</text>
</comment>
<feature type="compositionally biased region" description="Basic and acidic residues" evidence="1">
    <location>
        <begin position="1"/>
        <end position="23"/>
    </location>
</feature>
<feature type="compositionally biased region" description="Basic and acidic residues" evidence="1">
    <location>
        <begin position="33"/>
        <end position="46"/>
    </location>
</feature>
<dbReference type="Pfam" id="PF10195">
    <property type="entry name" value="Phospho_p8"/>
    <property type="match status" value="1"/>
</dbReference>
<dbReference type="EMBL" id="UYJE01004491">
    <property type="protein sequence ID" value="VDI28437.1"/>
    <property type="molecule type" value="Genomic_DNA"/>
</dbReference>
<dbReference type="GO" id="GO:0045786">
    <property type="term" value="P:negative regulation of cell cycle"/>
    <property type="evidence" value="ECO:0007669"/>
    <property type="project" value="TreeGrafter"/>
</dbReference>
<dbReference type="GO" id="GO:0005634">
    <property type="term" value="C:nucleus"/>
    <property type="evidence" value="ECO:0007669"/>
    <property type="project" value="TreeGrafter"/>
</dbReference>
<feature type="region of interest" description="Disordered" evidence="1">
    <location>
        <begin position="1"/>
        <end position="70"/>
    </location>
</feature>